<organism evidence="5 6">
    <name type="scientific">Mycobacterium europaeum</name>
    <dbReference type="NCBI Taxonomy" id="761804"/>
    <lineage>
        <taxon>Bacteria</taxon>
        <taxon>Bacillati</taxon>
        <taxon>Actinomycetota</taxon>
        <taxon>Actinomycetes</taxon>
        <taxon>Mycobacteriales</taxon>
        <taxon>Mycobacteriaceae</taxon>
        <taxon>Mycobacterium</taxon>
        <taxon>Mycobacterium simiae complex</taxon>
    </lineage>
</organism>
<evidence type="ECO:0000256" key="1">
    <source>
        <dbReference type="SAM" id="MobiDB-lite"/>
    </source>
</evidence>
<protein>
    <submittedName>
        <fullName evidence="5">Virulence factor Mce family protein</fullName>
    </submittedName>
</protein>
<dbReference type="AlphaFoldDB" id="A0A0U1DTA0"/>
<feature type="domain" description="Mce/MlaD" evidence="3">
    <location>
        <begin position="40"/>
        <end position="116"/>
    </location>
</feature>
<dbReference type="Proteomes" id="UP000199601">
    <property type="component" value="Unassembled WGS sequence"/>
</dbReference>
<keyword evidence="6" id="KW-1185">Reference proteome</keyword>
<dbReference type="Pfam" id="PF02470">
    <property type="entry name" value="MlaD"/>
    <property type="match status" value="1"/>
</dbReference>
<sequence length="498" mass="52057">MSESRSEGMHPAWWTLISAVATVAAIVLTSAFFSGSFKSYVPVTAISDRAGLVMDRGGKVKMRGVQVGRVAAIATGKDHVSLRLDLDPNQVQYIPANVRARIRATTFFSAKYVDLVYPGQPSPQRLAAGAVIRVDNVGTEVNTMFANLVKVLDEIDPAKLQAVLSALAEGLRGRGAVIGQGITDANEVLRAINPRAETVRADIRAVKRVSDTYSPAAQDILRVLDAASVTSGTIDHDSAALDALLAGVIGLSRAGINLVGPNKDNLIKAVNLLEPTTSLLMKYNPALTCMLVGAKTALDTGYRDAMGGANGYSLIIDSTPLFGADQYRYPQNLPIVGARGGPGGKPSCGSLPDVAANWPLRELITNTGWGTGLDIRPNPGIAFPGYADYLPVTRGIPEPPSIRYPGGPAPGPIPYPGAPPYGAPQYAPDGTPLYPGLPPAPPPGAPPEPGPPPPGSEPAVIPAPAQLREDRQHRNQAQGAHLVGSENVYKGPPAPPPP</sequence>
<feature type="domain" description="Mammalian cell entry C-terminal" evidence="4">
    <location>
        <begin position="122"/>
        <end position="342"/>
    </location>
</feature>
<dbReference type="InterPro" id="IPR005693">
    <property type="entry name" value="Mce"/>
</dbReference>
<dbReference type="PANTHER" id="PTHR33371:SF19">
    <property type="entry name" value="MCE-FAMILY PROTEIN MCE4A"/>
    <property type="match status" value="1"/>
</dbReference>
<dbReference type="EMBL" id="CTEC01000002">
    <property type="protein sequence ID" value="CQD20678.1"/>
    <property type="molecule type" value="Genomic_DNA"/>
</dbReference>
<feature type="compositionally biased region" description="Pro residues" evidence="1">
    <location>
        <begin position="400"/>
        <end position="422"/>
    </location>
</feature>
<evidence type="ECO:0000313" key="6">
    <source>
        <dbReference type="Proteomes" id="UP000199601"/>
    </source>
</evidence>
<accession>A0A0U1DTA0</accession>
<dbReference type="NCBIfam" id="TIGR00996">
    <property type="entry name" value="Mtu_fam_mce"/>
    <property type="match status" value="1"/>
</dbReference>
<name>A0A0U1DTA0_9MYCO</name>
<dbReference type="GO" id="GO:0051701">
    <property type="term" value="P:biological process involved in interaction with host"/>
    <property type="evidence" value="ECO:0007669"/>
    <property type="project" value="TreeGrafter"/>
</dbReference>
<dbReference type="InterPro" id="IPR003399">
    <property type="entry name" value="Mce/MlaD"/>
</dbReference>
<feature type="compositionally biased region" description="Pro residues" evidence="1">
    <location>
        <begin position="435"/>
        <end position="456"/>
    </location>
</feature>
<feature type="region of interest" description="Disordered" evidence="1">
    <location>
        <begin position="400"/>
        <end position="498"/>
    </location>
</feature>
<evidence type="ECO:0000259" key="4">
    <source>
        <dbReference type="Pfam" id="PF11887"/>
    </source>
</evidence>
<dbReference type="InterPro" id="IPR052336">
    <property type="entry name" value="MlaD_Phospholipid_Transporter"/>
</dbReference>
<feature type="compositionally biased region" description="Low complexity" evidence="1">
    <location>
        <begin position="423"/>
        <end position="434"/>
    </location>
</feature>
<dbReference type="Pfam" id="PF11887">
    <property type="entry name" value="Mce4_CUP1"/>
    <property type="match status" value="1"/>
</dbReference>
<evidence type="ECO:0000259" key="3">
    <source>
        <dbReference type="Pfam" id="PF02470"/>
    </source>
</evidence>
<dbReference type="InterPro" id="IPR024516">
    <property type="entry name" value="Mce_C"/>
</dbReference>
<dbReference type="RefSeq" id="WP_090422947.1">
    <property type="nucleotide sequence ID" value="NZ_CTEC01000002.1"/>
</dbReference>
<keyword evidence="2" id="KW-0472">Membrane</keyword>
<feature type="transmembrane region" description="Helical" evidence="2">
    <location>
        <begin position="12"/>
        <end position="33"/>
    </location>
</feature>
<evidence type="ECO:0000256" key="2">
    <source>
        <dbReference type="SAM" id="Phobius"/>
    </source>
</evidence>
<dbReference type="GO" id="GO:0005576">
    <property type="term" value="C:extracellular region"/>
    <property type="evidence" value="ECO:0007669"/>
    <property type="project" value="TreeGrafter"/>
</dbReference>
<reference evidence="6" key="1">
    <citation type="submission" date="2015-03" db="EMBL/GenBank/DDBJ databases">
        <authorList>
            <person name="Urmite Genomes"/>
        </authorList>
    </citation>
    <scope>NUCLEOTIDE SEQUENCE [LARGE SCALE GENOMIC DNA]</scope>
    <source>
        <strain evidence="6">CSUR P1344</strain>
    </source>
</reference>
<keyword evidence="2" id="KW-1133">Transmembrane helix</keyword>
<dbReference type="PANTHER" id="PTHR33371">
    <property type="entry name" value="INTERMEMBRANE PHOSPHOLIPID TRANSPORT SYSTEM BINDING PROTEIN MLAD-RELATED"/>
    <property type="match status" value="1"/>
</dbReference>
<evidence type="ECO:0000313" key="5">
    <source>
        <dbReference type="EMBL" id="CQD20678.1"/>
    </source>
</evidence>
<gene>
    <name evidence="5" type="ORF">BN000_04990</name>
</gene>
<proteinExistence type="predicted"/>
<keyword evidence="2" id="KW-0812">Transmembrane</keyword>